<accession>A0AAN6GV28</accession>
<dbReference type="Proteomes" id="UP001176517">
    <property type="component" value="Unassembled WGS sequence"/>
</dbReference>
<sequence length="265" mass="28556">MQPLSSPGAAAMDDPMSSPTLARTLRRKRSSANAALTSRPSHLNLRDSTLHPTLDTVVFIHLTTSSLDSGAHTQLVQALIEPNFLIDAQGRTLRLDRDAWEKARDSVEALRIVGTTSSSLAAEIPAPKPPLTPDQSPDLSLPLAPAHQASARYFDVCPPSESRSSHSTSTFLMQPRLATTASPPPASTGSPQRQITTPTELLAFVIHGVGDGTELDDAAWAKLPNQLRTLLEEADQLQKATETSTSHVVTETDVRQTILDLVRPR</sequence>
<dbReference type="AlphaFoldDB" id="A0AAN6GV28"/>
<evidence type="ECO:0000313" key="1">
    <source>
        <dbReference type="EMBL" id="KAK0558053.1"/>
    </source>
</evidence>
<gene>
    <name evidence="1" type="ORF">OC846_000045</name>
</gene>
<organism evidence="1 2">
    <name type="scientific">Tilletia horrida</name>
    <dbReference type="NCBI Taxonomy" id="155126"/>
    <lineage>
        <taxon>Eukaryota</taxon>
        <taxon>Fungi</taxon>
        <taxon>Dikarya</taxon>
        <taxon>Basidiomycota</taxon>
        <taxon>Ustilaginomycotina</taxon>
        <taxon>Exobasidiomycetes</taxon>
        <taxon>Tilletiales</taxon>
        <taxon>Tilletiaceae</taxon>
        <taxon>Tilletia</taxon>
    </lineage>
</organism>
<proteinExistence type="predicted"/>
<reference evidence="1" key="1">
    <citation type="journal article" date="2023" name="PhytoFront">
        <title>Draft Genome Resources of Seven Strains of Tilletia horrida, Causal Agent of Kernel Smut of Rice.</title>
        <authorList>
            <person name="Khanal S."/>
            <person name="Antony Babu S."/>
            <person name="Zhou X.G."/>
        </authorList>
    </citation>
    <scope>NUCLEOTIDE SEQUENCE</scope>
    <source>
        <strain evidence="1">TX6</strain>
    </source>
</reference>
<name>A0AAN6GV28_9BASI</name>
<dbReference type="EMBL" id="JAPDMZ010000001">
    <property type="protein sequence ID" value="KAK0558053.1"/>
    <property type="molecule type" value="Genomic_DNA"/>
</dbReference>
<keyword evidence="2" id="KW-1185">Reference proteome</keyword>
<comment type="caution">
    <text evidence="1">The sequence shown here is derived from an EMBL/GenBank/DDBJ whole genome shotgun (WGS) entry which is preliminary data.</text>
</comment>
<protein>
    <submittedName>
        <fullName evidence="1">Uncharacterized protein</fullName>
    </submittedName>
</protein>
<evidence type="ECO:0000313" key="2">
    <source>
        <dbReference type="Proteomes" id="UP001176517"/>
    </source>
</evidence>